<accession>A0A8H6E2F8</accession>
<dbReference type="PANTHER" id="PTHR42695">
    <property type="entry name" value="GLUTAMINE AMIDOTRANSFERASE YLR126C-RELATED"/>
    <property type="match status" value="1"/>
</dbReference>
<dbReference type="Proteomes" id="UP000541154">
    <property type="component" value="Unassembled WGS sequence"/>
</dbReference>
<dbReference type="GO" id="GO:0005634">
    <property type="term" value="C:nucleus"/>
    <property type="evidence" value="ECO:0007669"/>
    <property type="project" value="TreeGrafter"/>
</dbReference>
<dbReference type="SUPFAM" id="SSF52317">
    <property type="entry name" value="Class I glutamine amidotransferase-like"/>
    <property type="match status" value="1"/>
</dbReference>
<dbReference type="PANTHER" id="PTHR42695:SF6">
    <property type="entry name" value="GLUTAMINE AMIDOTRANSFERASE DOMAIN-CONTAINING PROTEIN"/>
    <property type="match status" value="1"/>
</dbReference>
<evidence type="ECO:0008006" key="3">
    <source>
        <dbReference type="Google" id="ProtNLM"/>
    </source>
</evidence>
<dbReference type="CDD" id="cd01741">
    <property type="entry name" value="GATase1_1"/>
    <property type="match status" value="1"/>
</dbReference>
<sequence length="306" mass="33405">MTLHIAILDADVPVPAVYKSRGLYSTQFHHLLQSAAARLSNASPNPPIQIITTSYDAVGGFLPPLASLRTTARTPNEPKPPNPLATAIDALLITGAAPGIYEKKAYPWIKPLETYIQTVYTHYPHVRFFGSCFGHQIIAQALLSASTPHRPPGPALKVEICPSGRETGLAAVNLSEEFVDAFPRLREGLPGGTMRLQMIHGDWVVPDSGREGEGEGEVPRGWVNVGRTGLCGIQGLYFPGRVLTYQGHFEFDVFVNRETCLAFGERLGWREEVVREYVRLIEEGAEGDDSEIAAEVVVLFFAGLEG</sequence>
<dbReference type="EMBL" id="SPNV01000346">
    <property type="protein sequence ID" value="KAF5856113.1"/>
    <property type="molecule type" value="Genomic_DNA"/>
</dbReference>
<name>A0A8H6E2F8_PETAA</name>
<evidence type="ECO:0000313" key="1">
    <source>
        <dbReference type="EMBL" id="KAF5856113.1"/>
    </source>
</evidence>
<dbReference type="InterPro" id="IPR029062">
    <property type="entry name" value="Class_I_gatase-like"/>
</dbReference>
<proteinExistence type="predicted"/>
<organism evidence="1 2">
    <name type="scientific">Petromyces alliaceus</name>
    <name type="common">Aspergillus alliaceus</name>
    <dbReference type="NCBI Taxonomy" id="209559"/>
    <lineage>
        <taxon>Eukaryota</taxon>
        <taxon>Fungi</taxon>
        <taxon>Dikarya</taxon>
        <taxon>Ascomycota</taxon>
        <taxon>Pezizomycotina</taxon>
        <taxon>Eurotiomycetes</taxon>
        <taxon>Eurotiomycetidae</taxon>
        <taxon>Eurotiales</taxon>
        <taxon>Aspergillaceae</taxon>
        <taxon>Aspergillus</taxon>
        <taxon>Aspergillus subgen. Circumdati</taxon>
    </lineage>
</organism>
<gene>
    <name evidence="1" type="ORF">ETB97_007853</name>
</gene>
<comment type="caution">
    <text evidence="1">The sequence shown here is derived from an EMBL/GenBank/DDBJ whole genome shotgun (WGS) entry which is preliminary data.</text>
</comment>
<dbReference type="GO" id="GO:0005829">
    <property type="term" value="C:cytosol"/>
    <property type="evidence" value="ECO:0007669"/>
    <property type="project" value="TreeGrafter"/>
</dbReference>
<protein>
    <recommendedName>
        <fullName evidence="3">Class I glutamine amidotransferase-like protein</fullName>
    </recommendedName>
</protein>
<evidence type="ECO:0000313" key="2">
    <source>
        <dbReference type="Proteomes" id="UP000541154"/>
    </source>
</evidence>
<reference evidence="1 2" key="1">
    <citation type="submission" date="2019-04" db="EMBL/GenBank/DDBJ databases">
        <title>Aspergillus burnettii sp. nov., novel species from soil in southeast Queensland.</title>
        <authorList>
            <person name="Gilchrist C.L.M."/>
            <person name="Pitt J.I."/>
            <person name="Lange L."/>
            <person name="Lacey H.J."/>
            <person name="Vuong D."/>
            <person name="Midgley D.J."/>
            <person name="Greenfield P."/>
            <person name="Bradbury M."/>
            <person name="Lacey E."/>
            <person name="Busk P.K."/>
            <person name="Pilgaard B."/>
            <person name="Chooi Y.H."/>
            <person name="Piggott A.M."/>
        </authorList>
    </citation>
    <scope>NUCLEOTIDE SEQUENCE [LARGE SCALE GENOMIC DNA]</scope>
    <source>
        <strain evidence="1 2">FRR 5400</strain>
    </source>
</reference>
<dbReference type="Gene3D" id="3.40.50.880">
    <property type="match status" value="1"/>
</dbReference>
<dbReference type="AlphaFoldDB" id="A0A8H6E2F8"/>
<dbReference type="InterPro" id="IPR044992">
    <property type="entry name" value="ChyE-like"/>
</dbReference>
<keyword evidence="2" id="KW-1185">Reference proteome</keyword>